<dbReference type="AlphaFoldDB" id="A0A668AJE7"/>
<feature type="compositionally biased region" description="Polar residues" evidence="1">
    <location>
        <begin position="55"/>
        <end position="73"/>
    </location>
</feature>
<name>A0A668AJE7_9TELE</name>
<feature type="compositionally biased region" description="Polar residues" evidence="1">
    <location>
        <begin position="184"/>
        <end position="203"/>
    </location>
</feature>
<feature type="compositionally biased region" description="Basic and acidic residues" evidence="1">
    <location>
        <begin position="155"/>
        <end position="164"/>
    </location>
</feature>
<dbReference type="PANTHER" id="PTHR28645">
    <property type="entry name" value="TRANSMEMBRANE PROTEIN 119"/>
    <property type="match status" value="1"/>
</dbReference>
<accession>A0A668AJE7</accession>
<dbReference type="PANTHER" id="PTHR28645:SF1">
    <property type="entry name" value="TRANSMEMBRANE PROTEIN 119"/>
    <property type="match status" value="1"/>
</dbReference>
<organism evidence="3 4">
    <name type="scientific">Myripristis murdjan</name>
    <name type="common">pinecone soldierfish</name>
    <dbReference type="NCBI Taxonomy" id="586833"/>
    <lineage>
        <taxon>Eukaryota</taxon>
        <taxon>Metazoa</taxon>
        <taxon>Chordata</taxon>
        <taxon>Craniata</taxon>
        <taxon>Vertebrata</taxon>
        <taxon>Euteleostomi</taxon>
        <taxon>Actinopterygii</taxon>
        <taxon>Neopterygii</taxon>
        <taxon>Teleostei</taxon>
        <taxon>Neoteleostei</taxon>
        <taxon>Acanthomorphata</taxon>
        <taxon>Holocentriformes</taxon>
        <taxon>Holocentridae</taxon>
        <taxon>Myripristis</taxon>
    </lineage>
</organism>
<feature type="region of interest" description="Disordered" evidence="1">
    <location>
        <begin position="42"/>
        <end position="73"/>
    </location>
</feature>
<evidence type="ECO:0000256" key="1">
    <source>
        <dbReference type="SAM" id="MobiDB-lite"/>
    </source>
</evidence>
<keyword evidence="2" id="KW-0812">Transmembrane</keyword>
<dbReference type="GeneTree" id="ENSGT00390000017134"/>
<reference evidence="3" key="1">
    <citation type="submission" date="2019-06" db="EMBL/GenBank/DDBJ databases">
        <authorList>
            <consortium name="Wellcome Sanger Institute Data Sharing"/>
        </authorList>
    </citation>
    <scope>NUCLEOTIDE SEQUENCE [LARGE SCALE GENOMIC DNA]</scope>
</reference>
<dbReference type="GO" id="GO:0033690">
    <property type="term" value="P:positive regulation of osteoblast proliferation"/>
    <property type="evidence" value="ECO:0007669"/>
    <property type="project" value="TreeGrafter"/>
</dbReference>
<reference evidence="3" key="2">
    <citation type="submission" date="2025-08" db="UniProtKB">
        <authorList>
            <consortium name="Ensembl"/>
        </authorList>
    </citation>
    <scope>IDENTIFICATION</scope>
</reference>
<feature type="compositionally biased region" description="Basic and acidic residues" evidence="1">
    <location>
        <begin position="277"/>
        <end position="288"/>
    </location>
</feature>
<dbReference type="Pfam" id="PF15724">
    <property type="entry name" value="TMEM119"/>
    <property type="match status" value="1"/>
</dbReference>
<dbReference type="GO" id="GO:0030501">
    <property type="term" value="P:positive regulation of bone mineralization"/>
    <property type="evidence" value="ECO:0007669"/>
    <property type="project" value="TreeGrafter"/>
</dbReference>
<feature type="region of interest" description="Disordered" evidence="1">
    <location>
        <begin position="182"/>
        <end position="303"/>
    </location>
</feature>
<evidence type="ECO:0000256" key="2">
    <source>
        <dbReference type="SAM" id="Phobius"/>
    </source>
</evidence>
<feature type="transmembrane region" description="Helical" evidence="2">
    <location>
        <begin position="97"/>
        <end position="120"/>
    </location>
</feature>
<keyword evidence="2" id="KW-1133">Transmembrane helix</keyword>
<keyword evidence="2" id="KW-0472">Membrane</keyword>
<dbReference type="InParanoid" id="A0A668AJE7"/>
<proteinExistence type="predicted"/>
<reference evidence="3" key="3">
    <citation type="submission" date="2025-09" db="UniProtKB">
        <authorList>
            <consortium name="Ensembl"/>
        </authorList>
    </citation>
    <scope>IDENTIFICATION</scope>
</reference>
<evidence type="ECO:0000313" key="3">
    <source>
        <dbReference type="Ensembl" id="ENSMMDP00005045041.1"/>
    </source>
</evidence>
<dbReference type="Ensembl" id="ENSMMDT00005045933.1">
    <property type="protein sequence ID" value="ENSMMDP00005045041.1"/>
    <property type="gene ID" value="ENSMMDG00005020650.1"/>
</dbReference>
<dbReference type="GO" id="GO:0045669">
    <property type="term" value="P:positive regulation of osteoblast differentiation"/>
    <property type="evidence" value="ECO:0007669"/>
    <property type="project" value="TreeGrafter"/>
</dbReference>
<feature type="compositionally biased region" description="Polar residues" evidence="1">
    <location>
        <begin position="236"/>
        <end position="246"/>
    </location>
</feature>
<evidence type="ECO:0000313" key="4">
    <source>
        <dbReference type="Proteomes" id="UP000472263"/>
    </source>
</evidence>
<sequence>MDHAVKNLTCRNSKVTNIVLQMVYLDIFYKSSFATPLPLQVSQEGSADGEDTGNLVPSPSPAATSHLSSEYQTTPGGHTHVDTVFLNQVVEFLQKNLLFIIVGCTLILVTFFTICGLVFMSHRRKVNAYYPSSFPSKMYVDQRDKTGGAKPFSEVPEKPLHGQESEPVDSCKQLQAEIMRATKSLRTPNKSLDLQEGNDPSQKTAKHGPEDSPKTSGSILEKELPHHLEQKELCQLSDNQAAVSSSPKPPLIPPEQACPEDDSDRPPSGPGLSAAPQDDRFTSQHIHSDSATLQLVTGEKTAF</sequence>
<dbReference type="InterPro" id="IPR031453">
    <property type="entry name" value="TMEM119"/>
</dbReference>
<feature type="region of interest" description="Disordered" evidence="1">
    <location>
        <begin position="141"/>
        <end position="170"/>
    </location>
</feature>
<dbReference type="GO" id="GO:0005886">
    <property type="term" value="C:plasma membrane"/>
    <property type="evidence" value="ECO:0007669"/>
    <property type="project" value="TreeGrafter"/>
</dbReference>
<keyword evidence="4" id="KW-1185">Reference proteome</keyword>
<protein>
    <submittedName>
        <fullName evidence="3">Transmembrane protein 119b</fullName>
    </submittedName>
</protein>
<dbReference type="GO" id="GO:0001503">
    <property type="term" value="P:ossification"/>
    <property type="evidence" value="ECO:0007669"/>
    <property type="project" value="InterPro"/>
</dbReference>
<dbReference type="Proteomes" id="UP000472263">
    <property type="component" value="Chromosome 12"/>
</dbReference>
<feature type="compositionally biased region" description="Basic and acidic residues" evidence="1">
    <location>
        <begin position="220"/>
        <end position="232"/>
    </location>
</feature>